<dbReference type="EMBL" id="SWDX01000002">
    <property type="protein sequence ID" value="TKC63903.1"/>
    <property type="molecule type" value="Genomic_DNA"/>
</dbReference>
<keyword evidence="2" id="KW-0012">Acyltransferase</keyword>
<dbReference type="PANTHER" id="PTHR43877">
    <property type="entry name" value="AMINOALKYLPHOSPHONATE N-ACETYLTRANSFERASE-RELATED-RELATED"/>
    <property type="match status" value="1"/>
</dbReference>
<dbReference type="CDD" id="cd04301">
    <property type="entry name" value="NAT_SF"/>
    <property type="match status" value="1"/>
</dbReference>
<proteinExistence type="predicted"/>
<dbReference type="Pfam" id="PF00583">
    <property type="entry name" value="Acetyltransf_1"/>
    <property type="match status" value="1"/>
</dbReference>
<protein>
    <submittedName>
        <fullName evidence="4">GNAT family N-acetyltransferase</fullName>
    </submittedName>
</protein>
<dbReference type="InterPro" id="IPR050832">
    <property type="entry name" value="Bact_Acetyltransf"/>
</dbReference>
<dbReference type="AlphaFoldDB" id="A0A4U1GLL2"/>
<dbReference type="Gene3D" id="3.40.630.30">
    <property type="match status" value="1"/>
</dbReference>
<evidence type="ECO:0000313" key="5">
    <source>
        <dbReference type="Proteomes" id="UP000309594"/>
    </source>
</evidence>
<organism evidence="4 5">
    <name type="scientific">Pedobacter hiemivivus</name>
    <dbReference type="NCBI Taxonomy" id="2530454"/>
    <lineage>
        <taxon>Bacteria</taxon>
        <taxon>Pseudomonadati</taxon>
        <taxon>Bacteroidota</taxon>
        <taxon>Sphingobacteriia</taxon>
        <taxon>Sphingobacteriales</taxon>
        <taxon>Sphingobacteriaceae</taxon>
        <taxon>Pedobacter</taxon>
    </lineage>
</organism>
<evidence type="ECO:0000256" key="2">
    <source>
        <dbReference type="ARBA" id="ARBA00023315"/>
    </source>
</evidence>
<dbReference type="PANTHER" id="PTHR43877:SF2">
    <property type="entry name" value="AMINOALKYLPHOSPHONATE N-ACETYLTRANSFERASE-RELATED"/>
    <property type="match status" value="1"/>
</dbReference>
<evidence type="ECO:0000259" key="3">
    <source>
        <dbReference type="PROSITE" id="PS51186"/>
    </source>
</evidence>
<evidence type="ECO:0000256" key="1">
    <source>
        <dbReference type="ARBA" id="ARBA00022679"/>
    </source>
</evidence>
<dbReference type="GO" id="GO:0016747">
    <property type="term" value="F:acyltransferase activity, transferring groups other than amino-acyl groups"/>
    <property type="evidence" value="ECO:0007669"/>
    <property type="project" value="InterPro"/>
</dbReference>
<feature type="domain" description="N-acetyltransferase" evidence="3">
    <location>
        <begin position="3"/>
        <end position="149"/>
    </location>
</feature>
<dbReference type="InterPro" id="IPR016181">
    <property type="entry name" value="Acyl_CoA_acyltransferase"/>
</dbReference>
<dbReference type="RefSeq" id="WP_136879479.1">
    <property type="nucleotide sequence ID" value="NZ_SWDX01000002.1"/>
</dbReference>
<dbReference type="SUPFAM" id="SSF55729">
    <property type="entry name" value="Acyl-CoA N-acyltransferases (Nat)"/>
    <property type="match status" value="1"/>
</dbReference>
<name>A0A4U1GLL2_9SPHI</name>
<accession>A0A4U1GLL2</accession>
<sequence length="149" mass="16864">MIAFVRTDSTNQDFIDLVKLLDKDLAVRDGEEHSFYAQFNKIDLIENVVVAYENEKAVGCGAFKYFDDLTAEIKRMYVLETARGKKVASKVLIELEAWAKEMAFNKTILETGIRQPEAIGLYGKMGYAIIPNYGQYEGVENSVCFEKAL</sequence>
<reference evidence="4 5" key="1">
    <citation type="submission" date="2019-04" db="EMBL/GenBank/DDBJ databases">
        <title>Pedobacter sp. RP-1-16 sp. nov., isolated from Arctic soil.</title>
        <authorList>
            <person name="Dahal R.H."/>
            <person name="Kim D.-U."/>
        </authorList>
    </citation>
    <scope>NUCLEOTIDE SEQUENCE [LARGE SCALE GENOMIC DNA]</scope>
    <source>
        <strain evidence="4 5">RP-1-16</strain>
    </source>
</reference>
<gene>
    <name evidence="4" type="ORF">FBD94_06040</name>
</gene>
<dbReference type="InterPro" id="IPR000182">
    <property type="entry name" value="GNAT_dom"/>
</dbReference>
<comment type="caution">
    <text evidence="4">The sequence shown here is derived from an EMBL/GenBank/DDBJ whole genome shotgun (WGS) entry which is preliminary data.</text>
</comment>
<dbReference type="PROSITE" id="PS51186">
    <property type="entry name" value="GNAT"/>
    <property type="match status" value="1"/>
</dbReference>
<keyword evidence="1 4" id="KW-0808">Transferase</keyword>
<dbReference type="Proteomes" id="UP000309594">
    <property type="component" value="Unassembled WGS sequence"/>
</dbReference>
<evidence type="ECO:0000313" key="4">
    <source>
        <dbReference type="EMBL" id="TKC63903.1"/>
    </source>
</evidence>